<keyword evidence="2" id="KW-1185">Reference proteome</keyword>
<gene>
    <name evidence="1" type="ORF">AAF712_005823</name>
</gene>
<evidence type="ECO:0000313" key="2">
    <source>
        <dbReference type="Proteomes" id="UP001437256"/>
    </source>
</evidence>
<sequence>FLFLISRIYSHANPELFNTLNSDIPSIIDARACNCGCLYSFARCGDDFYDIRFHFDTEHSHGDIDTTARRMLEVMKCLPLVGIQVLSLTVIRLQDRNFVVLLAEMFPREIPIMSDEGSRALILSFPALRTLVIGTAILSTEDMFEIFYRSLSVRSERGVGIRVIKFGR</sequence>
<accession>A0ABR3A0Y4</accession>
<proteinExistence type="predicted"/>
<dbReference type="Proteomes" id="UP001437256">
    <property type="component" value="Unassembled WGS sequence"/>
</dbReference>
<dbReference type="EMBL" id="JBBXMP010000029">
    <property type="protein sequence ID" value="KAL0067039.1"/>
    <property type="molecule type" value="Genomic_DNA"/>
</dbReference>
<feature type="non-terminal residue" evidence="1">
    <location>
        <position position="1"/>
    </location>
</feature>
<reference evidence="1 2" key="1">
    <citation type="submission" date="2024-05" db="EMBL/GenBank/DDBJ databases">
        <title>A draft genome resource for the thread blight pathogen Marasmius tenuissimus strain MS-2.</title>
        <authorList>
            <person name="Yulfo-Soto G.E."/>
            <person name="Baruah I.K."/>
            <person name="Amoako-Attah I."/>
            <person name="Bukari Y."/>
            <person name="Meinhardt L.W."/>
            <person name="Bailey B.A."/>
            <person name="Cohen S.P."/>
        </authorList>
    </citation>
    <scope>NUCLEOTIDE SEQUENCE [LARGE SCALE GENOMIC DNA]</scope>
    <source>
        <strain evidence="1 2">MS-2</strain>
    </source>
</reference>
<evidence type="ECO:0000313" key="1">
    <source>
        <dbReference type="EMBL" id="KAL0067039.1"/>
    </source>
</evidence>
<comment type="caution">
    <text evidence="1">The sequence shown here is derived from an EMBL/GenBank/DDBJ whole genome shotgun (WGS) entry which is preliminary data.</text>
</comment>
<protein>
    <submittedName>
        <fullName evidence="1">Uncharacterized protein</fullName>
    </submittedName>
</protein>
<name>A0ABR3A0Y4_9AGAR</name>
<organism evidence="1 2">
    <name type="scientific">Marasmius tenuissimus</name>
    <dbReference type="NCBI Taxonomy" id="585030"/>
    <lineage>
        <taxon>Eukaryota</taxon>
        <taxon>Fungi</taxon>
        <taxon>Dikarya</taxon>
        <taxon>Basidiomycota</taxon>
        <taxon>Agaricomycotina</taxon>
        <taxon>Agaricomycetes</taxon>
        <taxon>Agaricomycetidae</taxon>
        <taxon>Agaricales</taxon>
        <taxon>Marasmiineae</taxon>
        <taxon>Marasmiaceae</taxon>
        <taxon>Marasmius</taxon>
    </lineage>
</organism>